<sequence length="281" mass="32822">MNRLEFHLCLIPAPQSEQYILSGRRNRFLIWCPQNADLPLQYICTPWSVEGLRNALNTPGEKLVIQPIRQWDFTSPTPGDIYPWPFANVPPDWYIDEDDVLCDHYTTDFRIWDLHNRQPIAFYCSQSGNEDADLFTSDDQFYLYKPFHDEIFEMPDLKDQDKLRKLGEAPDFDSLQLIRLGPAEMFGGCRTLDETTIPDGWTQLPWDPAKQVSGLPTHCRHLYTTAVLSTVECTRHILEIGYEYYLWFEPEQTVSKIEAPKGLEWILRTIRSGLLLHLRDP</sequence>
<name>A0AA43TNK9_9LECA</name>
<comment type="caution">
    <text evidence="1">The sequence shown here is derived from an EMBL/GenBank/DDBJ whole genome shotgun (WGS) entry which is preliminary data.</text>
</comment>
<evidence type="ECO:0000313" key="2">
    <source>
        <dbReference type="Proteomes" id="UP001161017"/>
    </source>
</evidence>
<dbReference type="AlphaFoldDB" id="A0AA43TNK9"/>
<reference evidence="1" key="1">
    <citation type="journal article" date="2023" name="Genome Biol. Evol.">
        <title>First Whole Genome Sequence and Flow Cytometry Genome Size Data for the Lichen-Forming Fungus Ramalina farinacea (Ascomycota).</title>
        <authorList>
            <person name="Llewellyn T."/>
            <person name="Mian S."/>
            <person name="Hill R."/>
            <person name="Leitch I.J."/>
            <person name="Gaya E."/>
        </authorList>
    </citation>
    <scope>NUCLEOTIDE SEQUENCE</scope>
    <source>
        <strain evidence="1">LIQ254RAFAR</strain>
    </source>
</reference>
<keyword evidence="2" id="KW-1185">Reference proteome</keyword>
<organism evidence="1 2">
    <name type="scientific">Ramalina farinacea</name>
    <dbReference type="NCBI Taxonomy" id="258253"/>
    <lineage>
        <taxon>Eukaryota</taxon>
        <taxon>Fungi</taxon>
        <taxon>Dikarya</taxon>
        <taxon>Ascomycota</taxon>
        <taxon>Pezizomycotina</taxon>
        <taxon>Lecanoromycetes</taxon>
        <taxon>OSLEUM clade</taxon>
        <taxon>Lecanoromycetidae</taxon>
        <taxon>Lecanorales</taxon>
        <taxon>Lecanorineae</taxon>
        <taxon>Ramalinaceae</taxon>
        <taxon>Ramalina</taxon>
    </lineage>
</organism>
<protein>
    <submittedName>
        <fullName evidence="1">Uncharacterized protein</fullName>
    </submittedName>
</protein>
<dbReference type="EMBL" id="JAPUFD010000001">
    <property type="protein sequence ID" value="MDI1485581.1"/>
    <property type="molecule type" value="Genomic_DNA"/>
</dbReference>
<accession>A0AA43TNK9</accession>
<dbReference type="Proteomes" id="UP001161017">
    <property type="component" value="Unassembled WGS sequence"/>
</dbReference>
<proteinExistence type="predicted"/>
<evidence type="ECO:0000313" key="1">
    <source>
        <dbReference type="EMBL" id="MDI1485581.1"/>
    </source>
</evidence>
<gene>
    <name evidence="1" type="ORF">OHK93_000719</name>
</gene>